<evidence type="ECO:0000256" key="10">
    <source>
        <dbReference type="ARBA" id="ARBA00023186"/>
    </source>
</evidence>
<organism evidence="16 17">
    <name type="scientific">Duganella sacchari</name>
    <dbReference type="NCBI Taxonomy" id="551987"/>
    <lineage>
        <taxon>Bacteria</taxon>
        <taxon>Pseudomonadati</taxon>
        <taxon>Pseudomonadota</taxon>
        <taxon>Betaproteobacteria</taxon>
        <taxon>Burkholderiales</taxon>
        <taxon>Oxalobacteraceae</taxon>
        <taxon>Telluria group</taxon>
        <taxon>Duganella</taxon>
    </lineage>
</organism>
<keyword evidence="6" id="KW-0442">Lipid degradation</keyword>
<dbReference type="GO" id="GO:0005886">
    <property type="term" value="C:plasma membrane"/>
    <property type="evidence" value="ECO:0007669"/>
    <property type="project" value="UniProtKB-SubCell"/>
</dbReference>
<evidence type="ECO:0000256" key="7">
    <source>
        <dbReference type="ARBA" id="ARBA00022989"/>
    </source>
</evidence>
<feature type="signal peptide" evidence="15">
    <location>
        <begin position="1"/>
        <end position="23"/>
    </location>
</feature>
<gene>
    <name evidence="16" type="ORF">SAMN05192549_1108</name>
</gene>
<dbReference type="SUPFAM" id="SSF158855">
    <property type="entry name" value="Lipase chaperone-like"/>
    <property type="match status" value="1"/>
</dbReference>
<dbReference type="GO" id="GO:0051082">
    <property type="term" value="F:unfolded protein binding"/>
    <property type="evidence" value="ECO:0007669"/>
    <property type="project" value="InterPro"/>
</dbReference>
<keyword evidence="9" id="KW-0472">Membrane</keyword>
<evidence type="ECO:0000313" key="17">
    <source>
        <dbReference type="Proteomes" id="UP000184339"/>
    </source>
</evidence>
<name>A0A1M7R3B6_9BURK</name>
<evidence type="ECO:0000256" key="1">
    <source>
        <dbReference type="ARBA" id="ARBA00004383"/>
    </source>
</evidence>
<keyword evidence="7" id="KW-1133">Transmembrane helix</keyword>
<evidence type="ECO:0000256" key="15">
    <source>
        <dbReference type="SAM" id="SignalP"/>
    </source>
</evidence>
<keyword evidence="10" id="KW-0143">Chaperone</keyword>
<keyword evidence="17" id="KW-1185">Reference proteome</keyword>
<evidence type="ECO:0000256" key="14">
    <source>
        <dbReference type="SAM" id="MobiDB-lite"/>
    </source>
</evidence>
<evidence type="ECO:0000256" key="6">
    <source>
        <dbReference type="ARBA" id="ARBA00022963"/>
    </source>
</evidence>
<evidence type="ECO:0000256" key="13">
    <source>
        <dbReference type="SAM" id="Coils"/>
    </source>
</evidence>
<keyword evidence="3" id="KW-1003">Cell membrane</keyword>
<comment type="subcellular location">
    <subcellularLocation>
        <location evidence="1">Cell inner membrane</location>
        <topology evidence="1">Single-pass membrane protein</topology>
        <orientation evidence="1">Periplasmic side</orientation>
    </subcellularLocation>
</comment>
<evidence type="ECO:0000256" key="5">
    <source>
        <dbReference type="ARBA" id="ARBA00022692"/>
    </source>
</evidence>
<keyword evidence="5" id="KW-0812">Transmembrane</keyword>
<feature type="compositionally biased region" description="Basic and acidic residues" evidence="14">
    <location>
        <begin position="300"/>
        <end position="309"/>
    </location>
</feature>
<keyword evidence="15" id="KW-0732">Signal</keyword>
<comment type="similarity">
    <text evidence="2">Belongs to the lipase chaperone family.</text>
</comment>
<dbReference type="EMBL" id="FRCX01000010">
    <property type="protein sequence ID" value="SHN39514.1"/>
    <property type="molecule type" value="Genomic_DNA"/>
</dbReference>
<proteinExistence type="inferred from homology"/>
<evidence type="ECO:0000313" key="16">
    <source>
        <dbReference type="EMBL" id="SHN39514.1"/>
    </source>
</evidence>
<reference evidence="17" key="1">
    <citation type="submission" date="2016-11" db="EMBL/GenBank/DDBJ databases">
        <authorList>
            <person name="Varghese N."/>
            <person name="Submissions S."/>
        </authorList>
    </citation>
    <scope>NUCLEOTIDE SEQUENCE [LARGE SCALE GENOMIC DNA]</scope>
    <source>
        <strain evidence="17">Sac-22</strain>
    </source>
</reference>
<evidence type="ECO:0000256" key="11">
    <source>
        <dbReference type="ARBA" id="ARBA00030948"/>
    </source>
</evidence>
<dbReference type="AlphaFoldDB" id="A0A1M7R3B6"/>
<dbReference type="GO" id="GO:0006457">
    <property type="term" value="P:protein folding"/>
    <property type="evidence" value="ECO:0007669"/>
    <property type="project" value="InterPro"/>
</dbReference>
<evidence type="ECO:0000256" key="4">
    <source>
        <dbReference type="ARBA" id="ARBA00022519"/>
    </source>
</evidence>
<evidence type="ECO:0000256" key="9">
    <source>
        <dbReference type="ARBA" id="ARBA00023136"/>
    </source>
</evidence>
<feature type="coiled-coil region" evidence="13">
    <location>
        <begin position="255"/>
        <end position="282"/>
    </location>
</feature>
<accession>A0A1M7R3B6</accession>
<evidence type="ECO:0000256" key="8">
    <source>
        <dbReference type="ARBA" id="ARBA00023098"/>
    </source>
</evidence>
<keyword evidence="13" id="KW-0175">Coiled coil</keyword>
<keyword evidence="4" id="KW-0997">Cell inner membrane</keyword>
<evidence type="ECO:0000256" key="3">
    <source>
        <dbReference type="ARBA" id="ARBA00022475"/>
    </source>
</evidence>
<dbReference type="InterPro" id="IPR004961">
    <property type="entry name" value="Lipase_chaperone"/>
</dbReference>
<evidence type="ECO:0000256" key="12">
    <source>
        <dbReference type="ARBA" id="ARBA00031542"/>
    </source>
</evidence>
<protein>
    <recommendedName>
        <fullName evidence="11">Lipase helper protein</fullName>
    </recommendedName>
    <alternativeName>
        <fullName evidence="12">Lipase modulator</fullName>
    </alternativeName>
</protein>
<dbReference type="STRING" id="551987.SAMN05192549_1108"/>
<dbReference type="RefSeq" id="WP_072787337.1">
    <property type="nucleotide sequence ID" value="NZ_FRCX01000010.1"/>
</dbReference>
<feature type="chain" id="PRO_5012116395" description="Lipase helper protein" evidence="15">
    <location>
        <begin position="24"/>
        <end position="309"/>
    </location>
</feature>
<sequence>MRAALRVVVLAAVAAGAAWLLWARGDAPTAAAATSAQRAAPEPLPFARSMAGTHADGDVRANANDQLEVNAELAYLFDYYLAGLGERPLDAIRTQIIRELERRLRPAPAAEARRLLDAYLAYKRALVDVEHGLPPPANPAQGARQRLSAMQQLRTAYFSNEEIAGLFGASDAYDLDAIARLDISSDTSLTATQRQQRLAELDARLPQQVREEKDAPTKVIRLEESVSAARARGADDNEVYRMRAAALSPAAAARLADVDREEADWQQRISAYQAQRKQLLQNTASAASLQQLRDTGFTPDEQKRLPAYE</sequence>
<dbReference type="Pfam" id="PF03280">
    <property type="entry name" value="Lipase_chap"/>
    <property type="match status" value="1"/>
</dbReference>
<dbReference type="OrthoDB" id="8903554at2"/>
<keyword evidence="8" id="KW-0443">Lipid metabolism</keyword>
<evidence type="ECO:0000256" key="2">
    <source>
        <dbReference type="ARBA" id="ARBA00010358"/>
    </source>
</evidence>
<dbReference type="GO" id="GO:0016042">
    <property type="term" value="P:lipid catabolic process"/>
    <property type="evidence" value="ECO:0007669"/>
    <property type="project" value="UniProtKB-KW"/>
</dbReference>
<dbReference type="Proteomes" id="UP000184339">
    <property type="component" value="Unassembled WGS sequence"/>
</dbReference>
<feature type="region of interest" description="Disordered" evidence="14">
    <location>
        <begin position="287"/>
        <end position="309"/>
    </location>
</feature>